<evidence type="ECO:0000256" key="2">
    <source>
        <dbReference type="ARBA" id="ARBA00023125"/>
    </source>
</evidence>
<gene>
    <name evidence="5" type="ORF">D3791_10250</name>
</gene>
<dbReference type="SMART" id="SM00342">
    <property type="entry name" value="HTH_ARAC"/>
    <property type="match status" value="1"/>
</dbReference>
<dbReference type="PANTHER" id="PTHR43130">
    <property type="entry name" value="ARAC-FAMILY TRANSCRIPTIONAL REGULATOR"/>
    <property type="match status" value="1"/>
</dbReference>
<organism evidence="5 6">
    <name type="scientific">Glutamicibacter mishrai</name>
    <dbReference type="NCBI Taxonomy" id="1775880"/>
    <lineage>
        <taxon>Bacteria</taxon>
        <taxon>Bacillati</taxon>
        <taxon>Actinomycetota</taxon>
        <taxon>Actinomycetes</taxon>
        <taxon>Micrococcales</taxon>
        <taxon>Micrococcaceae</taxon>
        <taxon>Glutamicibacter</taxon>
    </lineage>
</organism>
<keyword evidence="3" id="KW-0804">Transcription</keyword>
<evidence type="ECO:0000259" key="4">
    <source>
        <dbReference type="PROSITE" id="PS01124"/>
    </source>
</evidence>
<dbReference type="Gene3D" id="3.40.50.880">
    <property type="match status" value="1"/>
</dbReference>
<dbReference type="GO" id="GO:0043565">
    <property type="term" value="F:sequence-specific DNA binding"/>
    <property type="evidence" value="ECO:0007669"/>
    <property type="project" value="InterPro"/>
</dbReference>
<dbReference type="InterPro" id="IPR018062">
    <property type="entry name" value="HTH_AraC-typ_CS"/>
</dbReference>
<evidence type="ECO:0000256" key="1">
    <source>
        <dbReference type="ARBA" id="ARBA00023015"/>
    </source>
</evidence>
<sequence length="362" mass="38890">MFQRFHWAKKYDSGRIVTMQKNSANSIQGVTAQSGGPKPIKVAVLALPEVLALDFGIPIQVLGRNTSGFYEVATCAEDSQPVPATGGYSIVPDRGLDLLAEVDTVIVPGFTHSRDPLSPDVLEALIAAQQRGARMVSICTGAFALAQTGILNGLTATTHWESTGDLARLFPQITVDENVLFVDNGQVLTSAGVAAGIDLCLHLVRKDWGAAQGNLTARSIVSAPRREGTQSQFIKNRSLFGAVEHPTDVAVAMEWAIKHMHQSITIADISAATSLSERTLARRFETHAGTTPMKWLASQRVERAKELLETTTASVERIAACTGLGSGANFRTIFKRSTSLTPSQYRHAFNSGDESTTQLETA</sequence>
<dbReference type="CDD" id="cd03137">
    <property type="entry name" value="GATase1_AraC_1"/>
    <property type="match status" value="1"/>
</dbReference>
<dbReference type="InterPro" id="IPR052158">
    <property type="entry name" value="INH-QAR"/>
</dbReference>
<dbReference type="AlphaFoldDB" id="A0A6H0SK06"/>
<accession>A0A6H0SK06</accession>
<dbReference type="Pfam" id="PF12833">
    <property type="entry name" value="HTH_18"/>
    <property type="match status" value="1"/>
</dbReference>
<proteinExistence type="predicted"/>
<dbReference type="InterPro" id="IPR002818">
    <property type="entry name" value="DJ-1/PfpI"/>
</dbReference>
<dbReference type="Gene3D" id="1.10.10.60">
    <property type="entry name" value="Homeodomain-like"/>
    <property type="match status" value="1"/>
</dbReference>
<dbReference type="InterPro" id="IPR009057">
    <property type="entry name" value="Homeodomain-like_sf"/>
</dbReference>
<feature type="domain" description="HTH araC/xylS-type" evidence="4">
    <location>
        <begin position="250"/>
        <end position="348"/>
    </location>
</feature>
<keyword evidence="2" id="KW-0238">DNA-binding</keyword>
<dbReference type="PROSITE" id="PS01124">
    <property type="entry name" value="HTH_ARAC_FAMILY_2"/>
    <property type="match status" value="1"/>
</dbReference>
<dbReference type="Pfam" id="PF01965">
    <property type="entry name" value="DJ-1_PfpI"/>
    <property type="match status" value="1"/>
</dbReference>
<dbReference type="SUPFAM" id="SSF46689">
    <property type="entry name" value="Homeodomain-like"/>
    <property type="match status" value="2"/>
</dbReference>
<dbReference type="InterPro" id="IPR018060">
    <property type="entry name" value="HTH_AraC"/>
</dbReference>
<keyword evidence="6" id="KW-1185">Reference proteome</keyword>
<dbReference type="PANTHER" id="PTHR43130:SF3">
    <property type="entry name" value="HTH-TYPE TRANSCRIPTIONAL REGULATOR RV1931C"/>
    <property type="match status" value="1"/>
</dbReference>
<dbReference type="PROSITE" id="PS00041">
    <property type="entry name" value="HTH_ARAC_FAMILY_1"/>
    <property type="match status" value="1"/>
</dbReference>
<dbReference type="EMBL" id="CP032549">
    <property type="protein sequence ID" value="QIV87466.1"/>
    <property type="molecule type" value="Genomic_DNA"/>
</dbReference>
<keyword evidence="1" id="KW-0805">Transcription regulation</keyword>
<reference evidence="5 6" key="1">
    <citation type="submission" date="2018-09" db="EMBL/GenBank/DDBJ databases">
        <title>Glutamicibacter mishrai S5-52T (LMG 29155T = KCTC 39846T).</title>
        <authorList>
            <person name="Das S.K."/>
        </authorList>
    </citation>
    <scope>NUCLEOTIDE SEQUENCE [LARGE SCALE GENOMIC DNA]</scope>
    <source>
        <strain evidence="5 6">S5-52</strain>
    </source>
</reference>
<protein>
    <submittedName>
        <fullName evidence="5">Helix-turn-helix domain-containing protein</fullName>
    </submittedName>
</protein>
<evidence type="ECO:0000313" key="6">
    <source>
        <dbReference type="Proteomes" id="UP000502331"/>
    </source>
</evidence>
<evidence type="ECO:0000256" key="3">
    <source>
        <dbReference type="ARBA" id="ARBA00023163"/>
    </source>
</evidence>
<dbReference type="GO" id="GO:0003700">
    <property type="term" value="F:DNA-binding transcription factor activity"/>
    <property type="evidence" value="ECO:0007669"/>
    <property type="project" value="InterPro"/>
</dbReference>
<dbReference type="InterPro" id="IPR029062">
    <property type="entry name" value="Class_I_gatase-like"/>
</dbReference>
<name>A0A6H0SK06_9MICC</name>
<dbReference type="Proteomes" id="UP000502331">
    <property type="component" value="Chromosome"/>
</dbReference>
<dbReference type="SUPFAM" id="SSF52317">
    <property type="entry name" value="Class I glutamine amidotransferase-like"/>
    <property type="match status" value="1"/>
</dbReference>
<evidence type="ECO:0000313" key="5">
    <source>
        <dbReference type="EMBL" id="QIV87466.1"/>
    </source>
</evidence>